<organism evidence="2 3">
    <name type="scientific">Exophiala viscosa</name>
    <dbReference type="NCBI Taxonomy" id="2486360"/>
    <lineage>
        <taxon>Eukaryota</taxon>
        <taxon>Fungi</taxon>
        <taxon>Dikarya</taxon>
        <taxon>Ascomycota</taxon>
        <taxon>Pezizomycotina</taxon>
        <taxon>Eurotiomycetes</taxon>
        <taxon>Chaetothyriomycetidae</taxon>
        <taxon>Chaetothyriales</taxon>
        <taxon>Herpotrichiellaceae</taxon>
        <taxon>Exophiala</taxon>
    </lineage>
</organism>
<keyword evidence="3" id="KW-1185">Reference proteome</keyword>
<evidence type="ECO:0000313" key="2">
    <source>
        <dbReference type="EMBL" id="KAI1613334.1"/>
    </source>
</evidence>
<evidence type="ECO:0000313" key="3">
    <source>
        <dbReference type="Proteomes" id="UP001203852"/>
    </source>
</evidence>
<gene>
    <name evidence="2" type="ORF">EDD36DRAFT_419472</name>
</gene>
<dbReference type="Gene3D" id="3.10.20.720">
    <property type="match status" value="1"/>
</dbReference>
<dbReference type="GO" id="GO:0007059">
    <property type="term" value="P:chromosome segregation"/>
    <property type="evidence" value="ECO:0007669"/>
    <property type="project" value="InterPro"/>
</dbReference>
<proteinExistence type="predicted"/>
<feature type="region of interest" description="Disordered" evidence="1">
    <location>
        <begin position="125"/>
        <end position="145"/>
    </location>
</feature>
<dbReference type="InterPro" id="IPR007902">
    <property type="entry name" value="Chl4/mis15/CENP-N"/>
</dbReference>
<dbReference type="GO" id="GO:0034080">
    <property type="term" value="P:CENP-A containing chromatin assembly"/>
    <property type="evidence" value="ECO:0007669"/>
    <property type="project" value="InterPro"/>
</dbReference>
<evidence type="ECO:0000256" key="1">
    <source>
        <dbReference type="SAM" id="MobiDB-lite"/>
    </source>
</evidence>
<protein>
    <submittedName>
        <fullName evidence="2">Centromere protein Chl4/mis15/CENP-N</fullName>
    </submittedName>
</protein>
<sequence>MAPVLAKSLNRLSRDTLIDLALDWLQHDRCATPYLTSNRRLFEADEEDYLHKPAESIEALRRTYKALQKDSRLGTKRDVIDRIVDGDWRRGLSLHQHAMIDFAYLEQNEAALRWSALRLVPLDSAEEMSDDSDSQPPKKKCWISRNEDTPRYPQISAQSFLSALKKEISPMVKAHYHLHRMSSYQNLDIVRVYITPSSTFRARRTTIPRNVRHAVEAGRVMYIAFPGSCPYVYISLCGASVSSGRAKGARDSKGRVMAKVDMAAMKKIVLEAIPKAFSRPQERWALESTKLNARSLKSICELRGNQKPGSAGGAYSSFSEPSRDIDGNSIDLQQEPDQRARLLEVEKRFGTMTGQHHAALDRVHIKLEKDIQRDKDNSPDVLGEEAATISLTFTGNDVFQGLKKLAELGSEYVDLSRMPAMLTGELGVSSIVI</sequence>
<accession>A0AAN6DVB0</accession>
<dbReference type="AlphaFoldDB" id="A0AAN6DVB0"/>
<reference evidence="2" key="1">
    <citation type="journal article" date="2022" name="bioRxiv">
        <title>Deciphering the potential niche of two novel black yeast fungi from a biological soil crust based on their genomes, phenotypes, and melanin regulation.</title>
        <authorList>
            <consortium name="DOE Joint Genome Institute"/>
            <person name="Carr E.C."/>
            <person name="Barton Q."/>
            <person name="Grambo S."/>
            <person name="Sullivan M."/>
            <person name="Renfro C.M."/>
            <person name="Kuo A."/>
            <person name="Pangilinan J."/>
            <person name="Lipzen A."/>
            <person name="Keymanesh K."/>
            <person name="Savage E."/>
            <person name="Barry K."/>
            <person name="Grigoriev I.V."/>
            <person name="Riekhof W.R."/>
            <person name="Harris S.S."/>
        </authorList>
    </citation>
    <scope>NUCLEOTIDE SEQUENCE</scope>
    <source>
        <strain evidence="2">JF 03-4F</strain>
    </source>
</reference>
<dbReference type="Proteomes" id="UP001203852">
    <property type="component" value="Unassembled WGS sequence"/>
</dbReference>
<dbReference type="EMBL" id="MU404354">
    <property type="protein sequence ID" value="KAI1613334.1"/>
    <property type="molecule type" value="Genomic_DNA"/>
</dbReference>
<dbReference type="Pfam" id="PF05238">
    <property type="entry name" value="CENP-N"/>
    <property type="match status" value="1"/>
</dbReference>
<name>A0AAN6DVB0_9EURO</name>
<comment type="caution">
    <text evidence="2">The sequence shown here is derived from an EMBL/GenBank/DDBJ whole genome shotgun (WGS) entry which is preliminary data.</text>
</comment>
<feature type="region of interest" description="Disordered" evidence="1">
    <location>
        <begin position="304"/>
        <end position="330"/>
    </location>
</feature>